<keyword evidence="1" id="KW-1133">Transmembrane helix</keyword>
<evidence type="ECO:0000313" key="3">
    <source>
        <dbReference type="Proteomes" id="UP001431010"/>
    </source>
</evidence>
<organism evidence="2 3">
    <name type="scientific">Bradyrhizobium ontarionense</name>
    <dbReference type="NCBI Taxonomy" id="2898149"/>
    <lineage>
        <taxon>Bacteria</taxon>
        <taxon>Pseudomonadati</taxon>
        <taxon>Pseudomonadota</taxon>
        <taxon>Alphaproteobacteria</taxon>
        <taxon>Hyphomicrobiales</taxon>
        <taxon>Nitrobacteraceae</taxon>
        <taxon>Bradyrhizobium</taxon>
    </lineage>
</organism>
<accession>A0ABY3R5U1</accession>
<keyword evidence="1" id="KW-0472">Membrane</keyword>
<proteinExistence type="predicted"/>
<evidence type="ECO:0000256" key="1">
    <source>
        <dbReference type="SAM" id="Phobius"/>
    </source>
</evidence>
<dbReference type="EMBL" id="CP088156">
    <property type="protein sequence ID" value="UFZ02709.1"/>
    <property type="molecule type" value="Genomic_DNA"/>
</dbReference>
<feature type="transmembrane region" description="Helical" evidence="1">
    <location>
        <begin position="12"/>
        <end position="32"/>
    </location>
</feature>
<reference evidence="2" key="1">
    <citation type="journal article" date="2024" name="Antonie Van Leeuwenhoek">
        <title>Bradyrhizobium ontarionense sp. nov., a novel bacterial symbiont isolated from Aeschynomene indica (Indian jointvetch), harbours photosynthesis, nitrogen fixation and nitrous oxide (N2O) reductase genes.</title>
        <authorList>
            <person name="Bromfield E.S.P."/>
            <person name="Cloutier S."/>
        </authorList>
    </citation>
    <scope>NUCLEOTIDE SEQUENCE</scope>
    <source>
        <strain evidence="2">A19</strain>
    </source>
</reference>
<dbReference type="RefSeq" id="WP_231318495.1">
    <property type="nucleotide sequence ID" value="NZ_CP088156.1"/>
</dbReference>
<name>A0ABY3R5U1_9BRAD</name>
<keyword evidence="1" id="KW-0812">Transmembrane</keyword>
<evidence type="ECO:0000313" key="2">
    <source>
        <dbReference type="EMBL" id="UFZ02709.1"/>
    </source>
</evidence>
<feature type="transmembrane region" description="Helical" evidence="1">
    <location>
        <begin position="44"/>
        <end position="71"/>
    </location>
</feature>
<dbReference type="Proteomes" id="UP001431010">
    <property type="component" value="Chromosome"/>
</dbReference>
<keyword evidence="3" id="KW-1185">Reference proteome</keyword>
<gene>
    <name evidence="2" type="ORF">LQG66_26025</name>
</gene>
<protein>
    <submittedName>
        <fullName evidence="2">Uncharacterized protein</fullName>
    </submittedName>
</protein>
<sequence>MPRLIRLLARNALIGFAIAALAVASLVVFDVARIGSLIAHAERGWLVIGLLTFMLGLTFASAQMGFAIMLLPYDQEEPPSGARQMDCRGWNLRRRRAAVRLVVRQPRLDRVQHKRHF</sequence>